<name>A0ABP8U7Y8_9ACTN</name>
<dbReference type="RefSeq" id="WP_345431559.1">
    <property type="nucleotide sequence ID" value="NZ_BAABHK010000004.1"/>
</dbReference>
<dbReference type="InterPro" id="IPR049457">
    <property type="entry name" value="Emfourin"/>
</dbReference>
<dbReference type="EMBL" id="BAABHK010000004">
    <property type="protein sequence ID" value="GAA4625853.1"/>
    <property type="molecule type" value="Genomic_DNA"/>
</dbReference>
<accession>A0ABP8U7Y8</accession>
<protein>
    <submittedName>
        <fullName evidence="1">Uncharacterized protein</fullName>
    </submittedName>
</protein>
<comment type="caution">
    <text evidence="1">The sequence shown here is derived from an EMBL/GenBank/DDBJ whole genome shotgun (WGS) entry which is preliminary data.</text>
</comment>
<evidence type="ECO:0000313" key="2">
    <source>
        <dbReference type="Proteomes" id="UP001501442"/>
    </source>
</evidence>
<organism evidence="1 2">
    <name type="scientific">Actinoallomurus vinaceus</name>
    <dbReference type="NCBI Taxonomy" id="1080074"/>
    <lineage>
        <taxon>Bacteria</taxon>
        <taxon>Bacillati</taxon>
        <taxon>Actinomycetota</taxon>
        <taxon>Actinomycetes</taxon>
        <taxon>Streptosporangiales</taxon>
        <taxon>Thermomonosporaceae</taxon>
        <taxon>Actinoallomurus</taxon>
    </lineage>
</organism>
<evidence type="ECO:0000313" key="1">
    <source>
        <dbReference type="EMBL" id="GAA4625853.1"/>
    </source>
</evidence>
<dbReference type="Pfam" id="PF20242">
    <property type="entry name" value="Emfourin"/>
    <property type="match status" value="1"/>
</dbReference>
<keyword evidence="2" id="KW-1185">Reference proteome</keyword>
<sequence length="84" mass="8955">MKVAVTRSGGFAGMVRRAEIDSADHPAAARLVDEIDFGGVPEPAPAADRFVYDVEVGDRTVPVAEADLHGPLRDLVDYVLAHGR</sequence>
<proteinExistence type="predicted"/>
<gene>
    <name evidence="1" type="ORF">GCM10023196_031660</name>
</gene>
<dbReference type="Proteomes" id="UP001501442">
    <property type="component" value="Unassembled WGS sequence"/>
</dbReference>
<reference evidence="2" key="1">
    <citation type="journal article" date="2019" name="Int. J. Syst. Evol. Microbiol.">
        <title>The Global Catalogue of Microorganisms (GCM) 10K type strain sequencing project: providing services to taxonomists for standard genome sequencing and annotation.</title>
        <authorList>
            <consortium name="The Broad Institute Genomics Platform"/>
            <consortium name="The Broad Institute Genome Sequencing Center for Infectious Disease"/>
            <person name="Wu L."/>
            <person name="Ma J."/>
        </authorList>
    </citation>
    <scope>NUCLEOTIDE SEQUENCE [LARGE SCALE GENOMIC DNA]</scope>
    <source>
        <strain evidence="2">JCM 17939</strain>
    </source>
</reference>